<gene>
    <name evidence="2" type="ORF">AQ490_21495</name>
</gene>
<keyword evidence="3" id="KW-1185">Reference proteome</keyword>
<dbReference type="STRING" id="76728.AQ490_21495"/>
<dbReference type="OrthoDB" id="218750at2"/>
<evidence type="ECO:0000313" key="2">
    <source>
        <dbReference type="EMBL" id="KRV49181.1"/>
    </source>
</evidence>
<organism evidence="2 3">
    <name type="scientific">Wenjunlia vitaminophila</name>
    <name type="common">Streptomyces vitaminophilus</name>
    <dbReference type="NCBI Taxonomy" id="76728"/>
    <lineage>
        <taxon>Bacteria</taxon>
        <taxon>Bacillati</taxon>
        <taxon>Actinomycetota</taxon>
        <taxon>Actinomycetes</taxon>
        <taxon>Kitasatosporales</taxon>
        <taxon>Streptomycetaceae</taxon>
        <taxon>Wenjunlia</taxon>
    </lineage>
</organism>
<name>A0A0T6LSU3_WENVI</name>
<reference evidence="2 3" key="1">
    <citation type="submission" date="2015-10" db="EMBL/GenBank/DDBJ databases">
        <title>Draft genome sequence of pyrrolomycin-producing Streptomyces vitaminophilus.</title>
        <authorList>
            <person name="Graham D.E."/>
            <person name="Mahan K.M."/>
            <person name="Klingeman D.M."/>
            <person name="Hettich R.L."/>
            <person name="Parry R.J."/>
        </authorList>
    </citation>
    <scope>NUCLEOTIDE SEQUENCE [LARGE SCALE GENOMIC DNA]</scope>
    <source>
        <strain evidence="2 3">ATCC 31673</strain>
    </source>
</reference>
<dbReference type="Proteomes" id="UP000050867">
    <property type="component" value="Unassembled WGS sequence"/>
</dbReference>
<evidence type="ECO:0000256" key="1">
    <source>
        <dbReference type="SAM" id="MobiDB-lite"/>
    </source>
</evidence>
<comment type="caution">
    <text evidence="2">The sequence shown here is derived from an EMBL/GenBank/DDBJ whole genome shotgun (WGS) entry which is preliminary data.</text>
</comment>
<dbReference type="EMBL" id="LLZU01000014">
    <property type="protein sequence ID" value="KRV49181.1"/>
    <property type="molecule type" value="Genomic_DNA"/>
</dbReference>
<keyword evidence="2" id="KW-0238">DNA-binding</keyword>
<accession>A0A0T6LSU3</accession>
<protein>
    <submittedName>
        <fullName evidence="2">DNA-binding protein</fullName>
    </submittedName>
</protein>
<feature type="region of interest" description="Disordered" evidence="1">
    <location>
        <begin position="1470"/>
        <end position="1490"/>
    </location>
</feature>
<evidence type="ECO:0000313" key="3">
    <source>
        <dbReference type="Proteomes" id="UP000050867"/>
    </source>
</evidence>
<dbReference type="GO" id="GO:0003677">
    <property type="term" value="F:DNA binding"/>
    <property type="evidence" value="ECO:0007669"/>
    <property type="project" value="UniProtKB-KW"/>
</dbReference>
<dbReference type="RefSeq" id="WP_018385108.1">
    <property type="nucleotide sequence ID" value="NZ_LLZU01000014.1"/>
</dbReference>
<dbReference type="eggNOG" id="ENOG502ZAJJ">
    <property type="taxonomic scope" value="Bacteria"/>
</dbReference>
<sequence length="1642" mass="177331">MTDGGAGTARHEELLRAGAVLPADTEGAGERAVPMTARTYRHPGLDDRLVVRLVAGELGAAEDQAAGFLGLEPDGEPVTVGLGLRQSLGFPEWVLVHHPEDGHQALALVPEMERTASRVRSKPKASLDAYHELAGRLATAVPHFLPTFYEQAARVFLDAENPTYAAQLFAKARAAEAEHGLEVDEDRLDAVFLEFALAGALPAKVVSGYAKGLAARLPAEEALRRFQRLCMRRTAGGLAPSAQMANDLRRLARATDGDPAAIEREYVAELLSMPATRQATGGWWRNHRAALAALGQQDPAVRGILLGLTPNDTNDAMPGMWLDLLEESGAMAGLLDATLPQEEQPQDGAVGWLQRFMSFHRRTRSWSDPFRLPRLHALVERMADRLRAEIQDGTELWAPNDPDLLDLLLSLRVPVSVPRSGWLALDNWAYGDGQRDLLALAADESFQPMFDRGAERIRGLRNGQRTFWKLAEAPGGRVLLANWLRALARRPAQVGLPDLPAALQQLAQVPGHVLRLAEDEVRQAAATNVAEALARTLRAGLFDELSWPEWEEAATSLVRKEDVRRLFVADAWPHLIVAGQAQVRVIGAEGLVLTHDLRRPANAYGDPGFHFVDGELLVHWGGNRGTGYWHSRADQQIQVDAPSGARATLMDWYHRDNLIASIPLPGGGRTTGGRPLHRGDTVLPIDHHMVTDGVSFWRWDRDQGDTNTWSWYAFDPATGERGPRSLPGFFADVLGGAPADSTLLEGSWLLPAPLDEATAAGSPVNGLLGWCVVTLPDGTRRAQDLAGRSVTTPGNEPPPALAVVFPGDDRPRAVLQNSYHIRLIDPDGVVTSRARTDNAPGDFGQGTPILPPLQWWHLLRPRDPQGSLALRRIDAHTAGELLKAAATHDEHLPAAIRAVLPQVTHDGLVAGIAGVVRYASGVQTTFDEVADKLAAALTPGAVDAGPAGPADRLIHEATNGFGGSQHRWFASSDDSDAVFRQLRTMARAAGATDAPAPEGSATQRHLSGPELMMGTMDVADLAGQFAAMAFRAAAATTAQDHRELLDRLLAECDALGLTTPAVASGRWRRLTLEAPEEALCEAGRSVWRDGWSRLLPLGSGAFIAFLGGAWQHTTLTFTGLFHDPSGRFEVPAPYTVRSSSEVTVGADRDAGWVAAFRTALAERGPAPWVPAAAEEFARLAGVSEATARLVVAGMPQVESTQRSFLPSEVRTALGLKVIDAAGARDELNALSRTVRQAVVGALLPADPARLWTEGPDVAAAAAVWKEKVGERAPVPPALLVEAARVAQSWHWPVREALPALLDPASEPRLSHDLTWKVIGDRVRPTEEHGTGFTAHTLIAFVPLVTWLAHRLPAGDPVRAALPAALAAVRERLAAPGLVLDLDRYVSLSSFRKIAGPPTEVGEGFERYGAVIMATHDDQPAPGIRVSLLDSSGDDPYLPALRIQNGNRPYPAEQALRLALDPRFAELLADPGEPAAGTRDQDGTWWPQDPTRSVPELVTEVAKERGLSEDAAAVYLMLLAMPDPTDRNTARWTGWKPARLRAARSELAGTDLVVEATRTGAKRSLFLPGGWAQPTRQVALEQWKLPLFGVADKDSAAHQPTAGLMPTEPAAVLYARAWQRVRDGDAPRYQKLKTPRAARGRRR</sequence>
<proteinExistence type="predicted"/>